<comment type="caution">
    <text evidence="2">The sequence shown here is derived from an EMBL/GenBank/DDBJ whole genome shotgun (WGS) entry which is preliminary data.</text>
</comment>
<protein>
    <recommendedName>
        <fullName evidence="1">DUF4180 domain-containing protein</fullName>
    </recommendedName>
</protein>
<reference evidence="2 3" key="1">
    <citation type="submission" date="2020-08" db="EMBL/GenBank/DDBJ databases">
        <title>Genomic Encyclopedia of Type Strains, Phase IV (KMG-IV): sequencing the most valuable type-strain genomes for metagenomic binning, comparative biology and taxonomic classification.</title>
        <authorList>
            <person name="Goeker M."/>
        </authorList>
    </citation>
    <scope>NUCLEOTIDE SEQUENCE [LARGE SCALE GENOMIC DNA]</scope>
    <source>
        <strain evidence="2 3">DSM 105074</strain>
    </source>
</reference>
<name>A0A840U291_9BACT</name>
<dbReference type="EMBL" id="JACHGF010000008">
    <property type="protein sequence ID" value="MBB5286250.1"/>
    <property type="molecule type" value="Genomic_DNA"/>
</dbReference>
<dbReference type="Proteomes" id="UP000557307">
    <property type="component" value="Unassembled WGS sequence"/>
</dbReference>
<sequence>MTIQPHQQNELKIAEVLSEEVILQTADDGLNLLGDLYYQGFDAIILHQQSITPDFFELKNGLAGEVLQKFSNYRMRLAIVGDFSTYTSKSIQDFIHESNKARQVNFVSSTAEALARLSNG</sequence>
<proteinExistence type="predicted"/>
<evidence type="ECO:0000313" key="3">
    <source>
        <dbReference type="Proteomes" id="UP000557307"/>
    </source>
</evidence>
<dbReference type="RefSeq" id="WP_184177189.1">
    <property type="nucleotide sequence ID" value="NZ_JACHGF010000008.1"/>
</dbReference>
<feature type="domain" description="DUF4180" evidence="1">
    <location>
        <begin position="9"/>
        <end position="117"/>
    </location>
</feature>
<keyword evidence="3" id="KW-1185">Reference proteome</keyword>
<accession>A0A840U291</accession>
<dbReference type="InterPro" id="IPR025438">
    <property type="entry name" value="DUF4180"/>
</dbReference>
<evidence type="ECO:0000259" key="1">
    <source>
        <dbReference type="Pfam" id="PF13788"/>
    </source>
</evidence>
<gene>
    <name evidence="2" type="ORF">HNQ92_004410</name>
</gene>
<dbReference type="AlphaFoldDB" id="A0A840U291"/>
<organism evidence="2 3">
    <name type="scientific">Rhabdobacter roseus</name>
    <dbReference type="NCBI Taxonomy" id="1655419"/>
    <lineage>
        <taxon>Bacteria</taxon>
        <taxon>Pseudomonadati</taxon>
        <taxon>Bacteroidota</taxon>
        <taxon>Cytophagia</taxon>
        <taxon>Cytophagales</taxon>
        <taxon>Cytophagaceae</taxon>
        <taxon>Rhabdobacter</taxon>
    </lineage>
</organism>
<dbReference type="Pfam" id="PF13788">
    <property type="entry name" value="DUF4180"/>
    <property type="match status" value="1"/>
</dbReference>
<evidence type="ECO:0000313" key="2">
    <source>
        <dbReference type="EMBL" id="MBB5286250.1"/>
    </source>
</evidence>